<evidence type="ECO:0000313" key="4">
    <source>
        <dbReference type="Proteomes" id="UP000318709"/>
    </source>
</evidence>
<keyword evidence="2" id="KW-0472">Membrane</keyword>
<accession>A0A4Y6UAA8</accession>
<keyword evidence="2" id="KW-1133">Transmembrane helix</keyword>
<feature type="region of interest" description="Disordered" evidence="1">
    <location>
        <begin position="155"/>
        <end position="277"/>
    </location>
</feature>
<proteinExistence type="predicted"/>
<dbReference type="KEGG" id="swf:E3E12_03180"/>
<name>A0A4Y6UAA8_9PROT</name>
<dbReference type="RefSeq" id="WP_141443028.1">
    <property type="nucleotide sequence ID" value="NZ_CP038231.1"/>
</dbReference>
<feature type="compositionally biased region" description="Polar residues" evidence="1">
    <location>
        <begin position="222"/>
        <end position="250"/>
    </location>
</feature>
<dbReference type="Proteomes" id="UP000318709">
    <property type="component" value="Chromosome"/>
</dbReference>
<dbReference type="OrthoDB" id="9758229at2"/>
<keyword evidence="4" id="KW-1185">Reference proteome</keyword>
<sequence>MNQAVPPETHQDLEGLIQALPPHWRNWLETNRPLMARPEGGLERFAATILAGIPGLNPEDVQPQYGFRDQEGRSRRVDFALLGPDRKPRLALELEGGVQAPTTSRTTAFEDAQARQSAVTRALGCVLLAIPQHWQDDPTAVRHEVMAALQKPLLKAGGGQQAPTTPSAMTIPAPGTPTSPWRNARQTSNAPPGPQKRNQFTTGAAMQPKPQTNTAPPWHQAMTPNPTNRPYAPTQQEHTPSGWQPQTAYQQPAPRSAPFGGAGGLSAHLENAPPANFSAGPTTIQNIARTLPTLALLFGGGVALAFFNAIAAMAVGVAVVGVGALLVLQRHS</sequence>
<dbReference type="EMBL" id="CP038231">
    <property type="protein sequence ID" value="QDH13367.1"/>
    <property type="molecule type" value="Genomic_DNA"/>
</dbReference>
<organism evidence="3 4">
    <name type="scientific">Formicincola oecophyllae</name>
    <dbReference type="NCBI Taxonomy" id="2558361"/>
    <lineage>
        <taxon>Bacteria</taxon>
        <taxon>Pseudomonadati</taxon>
        <taxon>Pseudomonadota</taxon>
        <taxon>Alphaproteobacteria</taxon>
        <taxon>Acetobacterales</taxon>
        <taxon>Acetobacteraceae</taxon>
        <taxon>Formicincola</taxon>
    </lineage>
</organism>
<evidence type="ECO:0000313" key="3">
    <source>
        <dbReference type="EMBL" id="QDH13367.1"/>
    </source>
</evidence>
<evidence type="ECO:0000256" key="1">
    <source>
        <dbReference type="SAM" id="MobiDB-lite"/>
    </source>
</evidence>
<evidence type="ECO:0008006" key="5">
    <source>
        <dbReference type="Google" id="ProtNLM"/>
    </source>
</evidence>
<feature type="transmembrane region" description="Helical" evidence="2">
    <location>
        <begin position="295"/>
        <end position="328"/>
    </location>
</feature>
<evidence type="ECO:0000256" key="2">
    <source>
        <dbReference type="SAM" id="Phobius"/>
    </source>
</evidence>
<dbReference type="AlphaFoldDB" id="A0A4Y6UAA8"/>
<protein>
    <recommendedName>
        <fullName evidence="5">DUF559 domain-containing protein</fullName>
    </recommendedName>
</protein>
<keyword evidence="2" id="KW-0812">Transmembrane</keyword>
<feature type="compositionally biased region" description="Polar residues" evidence="1">
    <location>
        <begin position="176"/>
        <end position="215"/>
    </location>
</feature>
<reference evidence="3 4" key="1">
    <citation type="submission" date="2019-03" db="EMBL/GenBank/DDBJ databases">
        <title>The complete genome sequence of Swingsia_sp. F3b2 LMG30590(T).</title>
        <authorList>
            <person name="Chua K.-O."/>
            <person name="Chan K.-G."/>
            <person name="See-Too W.-S."/>
        </authorList>
    </citation>
    <scope>NUCLEOTIDE SEQUENCE [LARGE SCALE GENOMIC DNA]</scope>
    <source>
        <strain evidence="3 4">F3b2</strain>
    </source>
</reference>
<gene>
    <name evidence="3" type="ORF">E3E12_03180</name>
</gene>